<dbReference type="EMBL" id="CAMAPF010000982">
    <property type="protein sequence ID" value="CAH9134483.1"/>
    <property type="molecule type" value="Genomic_DNA"/>
</dbReference>
<reference evidence="2" key="1">
    <citation type="submission" date="2022-07" db="EMBL/GenBank/DDBJ databases">
        <authorList>
            <person name="Macas J."/>
            <person name="Novak P."/>
            <person name="Neumann P."/>
        </authorList>
    </citation>
    <scope>NUCLEOTIDE SEQUENCE</scope>
</reference>
<organism evidence="2 3">
    <name type="scientific">Cuscuta epithymum</name>
    <dbReference type="NCBI Taxonomy" id="186058"/>
    <lineage>
        <taxon>Eukaryota</taxon>
        <taxon>Viridiplantae</taxon>
        <taxon>Streptophyta</taxon>
        <taxon>Embryophyta</taxon>
        <taxon>Tracheophyta</taxon>
        <taxon>Spermatophyta</taxon>
        <taxon>Magnoliopsida</taxon>
        <taxon>eudicotyledons</taxon>
        <taxon>Gunneridae</taxon>
        <taxon>Pentapetalae</taxon>
        <taxon>asterids</taxon>
        <taxon>lamiids</taxon>
        <taxon>Solanales</taxon>
        <taxon>Convolvulaceae</taxon>
        <taxon>Cuscuteae</taxon>
        <taxon>Cuscuta</taxon>
        <taxon>Cuscuta subgen. Cuscuta</taxon>
    </lineage>
</organism>
<sequence length="61" mass="6783">MPVGQRRYSTHKEDEAIPPEVTSTLVHPQRRRGHTTGSDGEASPTATKETQIAWQENLIVS</sequence>
<dbReference type="AlphaFoldDB" id="A0AAV0FGC7"/>
<keyword evidence="3" id="KW-1185">Reference proteome</keyword>
<accession>A0AAV0FGC7</accession>
<protein>
    <submittedName>
        <fullName evidence="2">Uncharacterized protein</fullName>
    </submittedName>
</protein>
<evidence type="ECO:0000256" key="1">
    <source>
        <dbReference type="SAM" id="MobiDB-lite"/>
    </source>
</evidence>
<feature type="region of interest" description="Disordered" evidence="1">
    <location>
        <begin position="1"/>
        <end position="61"/>
    </location>
</feature>
<feature type="compositionally biased region" description="Polar residues" evidence="1">
    <location>
        <begin position="44"/>
        <end position="61"/>
    </location>
</feature>
<evidence type="ECO:0000313" key="3">
    <source>
        <dbReference type="Proteomes" id="UP001152523"/>
    </source>
</evidence>
<dbReference type="Proteomes" id="UP001152523">
    <property type="component" value="Unassembled WGS sequence"/>
</dbReference>
<name>A0AAV0FGC7_9ASTE</name>
<evidence type="ECO:0000313" key="2">
    <source>
        <dbReference type="EMBL" id="CAH9134483.1"/>
    </source>
</evidence>
<proteinExistence type="predicted"/>
<comment type="caution">
    <text evidence="2">The sequence shown here is derived from an EMBL/GenBank/DDBJ whole genome shotgun (WGS) entry which is preliminary data.</text>
</comment>
<gene>
    <name evidence="2" type="ORF">CEPIT_LOCUS33760</name>
</gene>